<name>A0A1J5RIB8_9ZZZZ</name>
<keyword evidence="2" id="KW-0812">Transmembrane</keyword>
<keyword evidence="2" id="KW-0472">Membrane</keyword>
<evidence type="ECO:0000256" key="2">
    <source>
        <dbReference type="SAM" id="Phobius"/>
    </source>
</evidence>
<keyword evidence="2" id="KW-1133">Transmembrane helix</keyword>
<dbReference type="SUPFAM" id="SSF81296">
    <property type="entry name" value="E set domains"/>
    <property type="match status" value="1"/>
</dbReference>
<accession>A0A1J5RIB8</accession>
<dbReference type="Pfam" id="PF01833">
    <property type="entry name" value="TIG"/>
    <property type="match status" value="1"/>
</dbReference>
<dbReference type="Gene3D" id="2.60.40.10">
    <property type="entry name" value="Immunoglobulins"/>
    <property type="match status" value="1"/>
</dbReference>
<dbReference type="CDD" id="cd00102">
    <property type="entry name" value="IPT"/>
    <property type="match status" value="1"/>
</dbReference>
<evidence type="ECO:0000259" key="3">
    <source>
        <dbReference type="Pfam" id="PF01833"/>
    </source>
</evidence>
<dbReference type="AlphaFoldDB" id="A0A1J5RIB8"/>
<feature type="region of interest" description="Disordered" evidence="1">
    <location>
        <begin position="25"/>
        <end position="72"/>
    </location>
</feature>
<feature type="domain" description="IPT/TIG" evidence="3">
    <location>
        <begin position="344"/>
        <end position="416"/>
    </location>
</feature>
<feature type="transmembrane region" description="Helical" evidence="2">
    <location>
        <begin position="238"/>
        <end position="257"/>
    </location>
</feature>
<dbReference type="InterPro" id="IPR014756">
    <property type="entry name" value="Ig_E-set"/>
</dbReference>
<feature type="transmembrane region" description="Helical" evidence="2">
    <location>
        <begin position="156"/>
        <end position="176"/>
    </location>
</feature>
<comment type="caution">
    <text evidence="4">The sequence shown here is derived from an EMBL/GenBank/DDBJ whole genome shotgun (WGS) entry which is preliminary data.</text>
</comment>
<evidence type="ECO:0000313" key="4">
    <source>
        <dbReference type="EMBL" id="OIQ87869.1"/>
    </source>
</evidence>
<reference evidence="4" key="1">
    <citation type="submission" date="2016-10" db="EMBL/GenBank/DDBJ databases">
        <title>Sequence of Gallionella enrichment culture.</title>
        <authorList>
            <person name="Poehlein A."/>
            <person name="Muehling M."/>
            <person name="Daniel R."/>
        </authorList>
    </citation>
    <scope>NUCLEOTIDE SEQUENCE</scope>
</reference>
<feature type="compositionally biased region" description="Low complexity" evidence="1">
    <location>
        <begin position="45"/>
        <end position="69"/>
    </location>
</feature>
<dbReference type="EMBL" id="MLJW01000400">
    <property type="protein sequence ID" value="OIQ87869.1"/>
    <property type="molecule type" value="Genomic_DNA"/>
</dbReference>
<dbReference type="InterPro" id="IPR002909">
    <property type="entry name" value="IPT_dom"/>
</dbReference>
<sequence>MAINRARTPADGPRGLDEAARLAAGATRAGVGKPTHGSPPRHDPAVVAPPGAAVSATPAPAPAAPSAGVRGTRANGVVPATGLSEDLTDASALVTRASRTIVAAFLLASVAWGLIARNDGIRSAAARAAVDADQAAGRRLPVGPSPARLIELSLNGWAWCWAFAAVGIGLLVLHLIDGTKGYGIFRPLIGADRRFSTSLTQIGLWTLLITTSFGWLLIKAGLTSTSVETLLPSARWDQYLLLLGGPFGAAVLAKGIVTYKVDRGTLQKTEPAATELTQVAANDSGGTDMVDAQYLLFNLVAQVYFVIALVRKGVLPEMPPTLLAMTSLTAATYVGSKAARSNAPVITSISPKTVTAGTEVTILGSNFDPSGSADPRRVVTISVGGLATAIPVAPGDYTDTRVWFTMPDGATAGKHQTLQLTSTAGVATIEYDVEVM</sequence>
<proteinExistence type="predicted"/>
<organism evidence="4">
    <name type="scientific">mine drainage metagenome</name>
    <dbReference type="NCBI Taxonomy" id="410659"/>
    <lineage>
        <taxon>unclassified sequences</taxon>
        <taxon>metagenomes</taxon>
        <taxon>ecological metagenomes</taxon>
    </lineage>
</organism>
<protein>
    <submittedName>
        <fullName evidence="4">IPT/TIG domain protein</fullName>
    </submittedName>
</protein>
<evidence type="ECO:0000256" key="1">
    <source>
        <dbReference type="SAM" id="MobiDB-lite"/>
    </source>
</evidence>
<feature type="transmembrane region" description="Helical" evidence="2">
    <location>
        <begin position="97"/>
        <end position="115"/>
    </location>
</feature>
<feature type="transmembrane region" description="Helical" evidence="2">
    <location>
        <begin position="197"/>
        <end position="218"/>
    </location>
</feature>
<gene>
    <name evidence="4" type="ORF">GALL_302750</name>
</gene>
<dbReference type="InterPro" id="IPR013783">
    <property type="entry name" value="Ig-like_fold"/>
</dbReference>